<dbReference type="PANTHER" id="PTHR30126">
    <property type="entry name" value="HTH-TYPE TRANSCRIPTIONAL REGULATOR"/>
    <property type="match status" value="1"/>
</dbReference>
<sequence>MSGFTLHDLQCFDAVIREGGFQAAAAVLHRSHPAVFAAVAKLERQLGLDLLDRSGYRVRATEAGQSLHRRAQAVLREFEGLRTHAAQLAMGAESELHVVVGDLCPRPPLLGLLGRFFAAEPGTRLHLHFEAVGGPAERLFDDRADLILHRIDKGDPRLDWIDLGTVPFVPVVAPGFLSFAPSRAIRPQRLRDYTQCVIRDSARHSPQRDFFLVEGAQQCTVADHAMKKEIVLQGLGWGHLPRFLIEDELADGRLLSIAGRYLPGRREELVAARRNDRPHGPVATRLWRYLAEQAPLASAGTVSAAARASAGPGTRRAKR</sequence>
<evidence type="ECO:0000313" key="7">
    <source>
        <dbReference type="EMBL" id="MEI2453528.1"/>
    </source>
</evidence>
<dbReference type="AlphaFoldDB" id="A0AAU8MWF9"/>
<evidence type="ECO:0000256" key="1">
    <source>
        <dbReference type="ARBA" id="ARBA00009437"/>
    </source>
</evidence>
<feature type="region of interest" description="Disordered" evidence="5">
    <location>
        <begin position="296"/>
        <end position="319"/>
    </location>
</feature>
<dbReference type="Pfam" id="PF03466">
    <property type="entry name" value="LysR_substrate"/>
    <property type="match status" value="1"/>
</dbReference>
<dbReference type="FunFam" id="1.10.10.10:FF:000001">
    <property type="entry name" value="LysR family transcriptional regulator"/>
    <property type="match status" value="1"/>
</dbReference>
<dbReference type="SUPFAM" id="SSF53850">
    <property type="entry name" value="Periplasmic binding protein-like II"/>
    <property type="match status" value="1"/>
</dbReference>
<keyword evidence="4" id="KW-0804">Transcription</keyword>
<dbReference type="Pfam" id="PF00126">
    <property type="entry name" value="HTH_1"/>
    <property type="match status" value="1"/>
</dbReference>
<dbReference type="Proteomes" id="UP001387215">
    <property type="component" value="Unassembled WGS sequence"/>
</dbReference>
<evidence type="ECO:0000313" key="8">
    <source>
        <dbReference type="EMBL" id="XCO76931.1"/>
    </source>
</evidence>
<dbReference type="EMBL" id="JBANDL010000002">
    <property type="protein sequence ID" value="MEI2453528.1"/>
    <property type="molecule type" value="Genomic_DNA"/>
</dbReference>
<reference evidence="8" key="2">
    <citation type="submission" date="2024-06" db="EMBL/GenBank/DDBJ databases">
        <authorList>
            <person name="Li S."/>
        </authorList>
    </citation>
    <scope>NUCLEOTIDE SEQUENCE</scope>
    <source>
        <strain evidence="8">SR10</strain>
    </source>
</reference>
<reference evidence="7 9" key="1">
    <citation type="submission" date="2024-02" db="EMBL/GenBank/DDBJ databases">
        <title>Lysobacter Genome Sequencing and Mining.</title>
        <authorList>
            <person name="Bierman J."/>
            <person name="Walker M.C."/>
        </authorList>
    </citation>
    <scope>NUCLEOTIDE SEQUENCE [LARGE SCALE GENOMIC DNA]</scope>
    <source>
        <strain evidence="7 9">PB6250</strain>
    </source>
</reference>
<dbReference type="InterPro" id="IPR005119">
    <property type="entry name" value="LysR_subst-bd"/>
</dbReference>
<evidence type="ECO:0000256" key="2">
    <source>
        <dbReference type="ARBA" id="ARBA00023015"/>
    </source>
</evidence>
<evidence type="ECO:0000256" key="5">
    <source>
        <dbReference type="SAM" id="MobiDB-lite"/>
    </source>
</evidence>
<keyword evidence="9" id="KW-1185">Reference proteome</keyword>
<dbReference type="InterPro" id="IPR000847">
    <property type="entry name" value="LysR_HTH_N"/>
</dbReference>
<dbReference type="InterPro" id="IPR036390">
    <property type="entry name" value="WH_DNA-bd_sf"/>
</dbReference>
<evidence type="ECO:0000256" key="3">
    <source>
        <dbReference type="ARBA" id="ARBA00023125"/>
    </source>
</evidence>
<organism evidence="8">
    <name type="scientific">Lysobacter firmicutimachus</name>
    <dbReference type="NCBI Taxonomy" id="1792846"/>
    <lineage>
        <taxon>Bacteria</taxon>
        <taxon>Pseudomonadati</taxon>
        <taxon>Pseudomonadota</taxon>
        <taxon>Gammaproteobacteria</taxon>
        <taxon>Lysobacterales</taxon>
        <taxon>Lysobacteraceae</taxon>
        <taxon>Lysobacter</taxon>
    </lineage>
</organism>
<evidence type="ECO:0000313" key="9">
    <source>
        <dbReference type="Proteomes" id="UP001387215"/>
    </source>
</evidence>
<keyword evidence="3" id="KW-0238">DNA-binding</keyword>
<evidence type="ECO:0000256" key="4">
    <source>
        <dbReference type="ARBA" id="ARBA00023163"/>
    </source>
</evidence>
<dbReference type="RefSeq" id="WP_336130832.1">
    <property type="nucleotide sequence ID" value="NZ_CP159925.1"/>
</dbReference>
<dbReference type="InterPro" id="IPR036388">
    <property type="entry name" value="WH-like_DNA-bd_sf"/>
</dbReference>
<comment type="similarity">
    <text evidence="1">Belongs to the LysR transcriptional regulatory family.</text>
</comment>
<dbReference type="SUPFAM" id="SSF46785">
    <property type="entry name" value="Winged helix' DNA-binding domain"/>
    <property type="match status" value="1"/>
</dbReference>
<dbReference type="EMBL" id="CP159925">
    <property type="protein sequence ID" value="XCO76931.1"/>
    <property type="molecule type" value="Genomic_DNA"/>
</dbReference>
<name>A0AAU8MWF9_9GAMM</name>
<dbReference type="Gene3D" id="3.40.190.290">
    <property type="match status" value="1"/>
</dbReference>
<accession>A0AAU8MWF9</accession>
<dbReference type="GO" id="GO:0003700">
    <property type="term" value="F:DNA-binding transcription factor activity"/>
    <property type="evidence" value="ECO:0007669"/>
    <property type="project" value="InterPro"/>
</dbReference>
<protein>
    <submittedName>
        <fullName evidence="8">LysR family transcriptional regulator</fullName>
    </submittedName>
</protein>
<dbReference type="PROSITE" id="PS50931">
    <property type="entry name" value="HTH_LYSR"/>
    <property type="match status" value="1"/>
</dbReference>
<gene>
    <name evidence="8" type="ORF">ABU614_09150</name>
    <name evidence="7" type="ORF">V2J18_02430</name>
</gene>
<proteinExistence type="inferred from homology"/>
<dbReference type="PANTHER" id="PTHR30126:SF88">
    <property type="entry name" value="TRANSCRIPTIONAL REGULATOR-RELATED"/>
    <property type="match status" value="1"/>
</dbReference>
<dbReference type="GO" id="GO:0000976">
    <property type="term" value="F:transcription cis-regulatory region binding"/>
    <property type="evidence" value="ECO:0007669"/>
    <property type="project" value="TreeGrafter"/>
</dbReference>
<evidence type="ECO:0000259" key="6">
    <source>
        <dbReference type="PROSITE" id="PS50931"/>
    </source>
</evidence>
<keyword evidence="2" id="KW-0805">Transcription regulation</keyword>
<dbReference type="Gene3D" id="1.10.10.10">
    <property type="entry name" value="Winged helix-like DNA-binding domain superfamily/Winged helix DNA-binding domain"/>
    <property type="match status" value="1"/>
</dbReference>
<feature type="domain" description="HTH lysR-type" evidence="6">
    <location>
        <begin position="4"/>
        <end position="61"/>
    </location>
</feature>